<dbReference type="Proteomes" id="UP000001423">
    <property type="component" value="Chromosome"/>
</dbReference>
<dbReference type="eggNOG" id="ENOG502ZJDX">
    <property type="taxonomic scope" value="Bacteria"/>
</dbReference>
<dbReference type="EMBL" id="BX548175">
    <property type="protein sequence ID" value="CAE21754.1"/>
    <property type="molecule type" value="Genomic_DNA"/>
</dbReference>
<accession>Q7V5I1</accession>
<reference evidence="1 2" key="1">
    <citation type="journal article" date="2003" name="Nature">
        <title>Genome divergence in two Prochlorococcus ecotypes reflects oceanic niche differentiation.</title>
        <authorList>
            <person name="Rocap G."/>
            <person name="Larimer F.W."/>
            <person name="Lamerdin J.E."/>
            <person name="Malfatti S."/>
            <person name="Chain P."/>
            <person name="Ahlgren N.A."/>
            <person name="Arellano A."/>
            <person name="Coleman M."/>
            <person name="Hauser L."/>
            <person name="Hess W.R."/>
            <person name="Johnson Z.I."/>
            <person name="Land M.L."/>
            <person name="Lindell D."/>
            <person name="Post A.F."/>
            <person name="Regala W."/>
            <person name="Shah M."/>
            <person name="Shaw S.L."/>
            <person name="Steglich C."/>
            <person name="Sullivan M.B."/>
            <person name="Ting C.S."/>
            <person name="Tolonen A."/>
            <person name="Webb E.A."/>
            <person name="Zinser E.R."/>
            <person name="Chisholm S.W."/>
        </authorList>
    </citation>
    <scope>NUCLEOTIDE SEQUENCE [LARGE SCALE GENOMIC DNA]</scope>
    <source>
        <strain evidence="2">MIT 9313</strain>
    </source>
</reference>
<name>Q7V5I1_PROMM</name>
<proteinExistence type="predicted"/>
<dbReference type="KEGG" id="pmt:PMT_1579"/>
<protein>
    <submittedName>
        <fullName evidence="1">Possible Flavivirus glycoprotein, immunoglobul</fullName>
    </submittedName>
</protein>
<evidence type="ECO:0000313" key="1">
    <source>
        <dbReference type="EMBL" id="CAE21754.1"/>
    </source>
</evidence>
<evidence type="ECO:0000313" key="2">
    <source>
        <dbReference type="Proteomes" id="UP000001423"/>
    </source>
</evidence>
<sequence>MLECNKVALLGCVKDLLGKNYVARSIEKLPQGYLIDLGNDQSRWLEGLGWEKERCKAYMKGPNRAAVADKGRGLLRVGKFNYTWFRQGICPSK</sequence>
<keyword evidence="2" id="KW-1185">Reference proteome</keyword>
<organism evidence="1 2">
    <name type="scientific">Prochlorococcus marinus (strain MIT 9313)</name>
    <dbReference type="NCBI Taxonomy" id="74547"/>
    <lineage>
        <taxon>Bacteria</taxon>
        <taxon>Bacillati</taxon>
        <taxon>Cyanobacteriota</taxon>
        <taxon>Cyanophyceae</taxon>
        <taxon>Synechococcales</taxon>
        <taxon>Prochlorococcaceae</taxon>
        <taxon>Prochlorococcus</taxon>
    </lineage>
</organism>
<gene>
    <name evidence="1" type="ordered locus">PMT_1579</name>
</gene>
<dbReference type="AlphaFoldDB" id="Q7V5I1"/>
<dbReference type="HOGENOM" id="CLU_2397245_0_0_3"/>